<keyword evidence="1" id="KW-1133">Transmembrane helix</keyword>
<dbReference type="HOGENOM" id="CLU_2027450_0_0_1"/>
<dbReference type="EMBL" id="KN819486">
    <property type="protein sequence ID" value="KIJ09231.1"/>
    <property type="molecule type" value="Genomic_DNA"/>
</dbReference>
<evidence type="ECO:0000256" key="1">
    <source>
        <dbReference type="SAM" id="Phobius"/>
    </source>
</evidence>
<evidence type="ECO:0000313" key="2">
    <source>
        <dbReference type="EMBL" id="KIJ09231.1"/>
    </source>
</evidence>
<reference evidence="2 3" key="1">
    <citation type="submission" date="2014-06" db="EMBL/GenBank/DDBJ databases">
        <authorList>
            <consortium name="DOE Joint Genome Institute"/>
            <person name="Kuo A."/>
            <person name="Kohler A."/>
            <person name="Nagy L.G."/>
            <person name="Floudas D."/>
            <person name="Copeland A."/>
            <person name="Barry K.W."/>
            <person name="Cichocki N."/>
            <person name="Veneault-Fourrey C."/>
            <person name="LaButti K."/>
            <person name="Lindquist E.A."/>
            <person name="Lipzen A."/>
            <person name="Lundell T."/>
            <person name="Morin E."/>
            <person name="Murat C."/>
            <person name="Sun H."/>
            <person name="Tunlid A."/>
            <person name="Henrissat B."/>
            <person name="Grigoriev I.V."/>
            <person name="Hibbett D.S."/>
            <person name="Martin F."/>
            <person name="Nordberg H.P."/>
            <person name="Cantor M.N."/>
            <person name="Hua S.X."/>
        </authorList>
    </citation>
    <scope>NUCLEOTIDE SEQUENCE [LARGE SCALE GENOMIC DNA]</scope>
    <source>
        <strain evidence="2 3">ATCC 200175</strain>
    </source>
</reference>
<sequence>MCRRTLAAAGITGAIEAATGSTQNTINLANTLHKVSISIFPVLCILVAFQMILLVCTEVSCTRHRMERLEQHTASTCCGLSNDLVKQNNENWWHPLATLTEFVAVVMSSARSCLRATSSLHE</sequence>
<name>A0A0C9TQ03_PAXIN</name>
<proteinExistence type="predicted"/>
<dbReference type="Proteomes" id="UP000053647">
    <property type="component" value="Unassembled WGS sequence"/>
</dbReference>
<organism evidence="2 3">
    <name type="scientific">Paxillus involutus ATCC 200175</name>
    <dbReference type="NCBI Taxonomy" id="664439"/>
    <lineage>
        <taxon>Eukaryota</taxon>
        <taxon>Fungi</taxon>
        <taxon>Dikarya</taxon>
        <taxon>Basidiomycota</taxon>
        <taxon>Agaricomycotina</taxon>
        <taxon>Agaricomycetes</taxon>
        <taxon>Agaricomycetidae</taxon>
        <taxon>Boletales</taxon>
        <taxon>Paxilineae</taxon>
        <taxon>Paxillaceae</taxon>
        <taxon>Paxillus</taxon>
    </lineage>
</organism>
<keyword evidence="1" id="KW-0472">Membrane</keyword>
<dbReference type="AlphaFoldDB" id="A0A0C9TQ03"/>
<dbReference type="OrthoDB" id="5389493at2759"/>
<keyword evidence="1" id="KW-0812">Transmembrane</keyword>
<reference evidence="3" key="2">
    <citation type="submission" date="2015-01" db="EMBL/GenBank/DDBJ databases">
        <title>Evolutionary Origins and Diversification of the Mycorrhizal Mutualists.</title>
        <authorList>
            <consortium name="DOE Joint Genome Institute"/>
            <consortium name="Mycorrhizal Genomics Consortium"/>
            <person name="Kohler A."/>
            <person name="Kuo A."/>
            <person name="Nagy L.G."/>
            <person name="Floudas D."/>
            <person name="Copeland A."/>
            <person name="Barry K.W."/>
            <person name="Cichocki N."/>
            <person name="Veneault-Fourrey C."/>
            <person name="LaButti K."/>
            <person name="Lindquist E.A."/>
            <person name="Lipzen A."/>
            <person name="Lundell T."/>
            <person name="Morin E."/>
            <person name="Murat C."/>
            <person name="Riley R."/>
            <person name="Ohm R."/>
            <person name="Sun H."/>
            <person name="Tunlid A."/>
            <person name="Henrissat B."/>
            <person name="Grigoriev I.V."/>
            <person name="Hibbett D.S."/>
            <person name="Martin F."/>
        </authorList>
    </citation>
    <scope>NUCLEOTIDE SEQUENCE [LARGE SCALE GENOMIC DNA]</scope>
    <source>
        <strain evidence="3">ATCC 200175</strain>
    </source>
</reference>
<feature type="transmembrane region" description="Helical" evidence="1">
    <location>
        <begin position="36"/>
        <end position="56"/>
    </location>
</feature>
<accession>A0A0C9TQ03</accession>
<keyword evidence="3" id="KW-1185">Reference proteome</keyword>
<gene>
    <name evidence="2" type="ORF">PAXINDRAFT_182151</name>
</gene>
<evidence type="ECO:0000313" key="3">
    <source>
        <dbReference type="Proteomes" id="UP000053647"/>
    </source>
</evidence>
<protein>
    <submittedName>
        <fullName evidence="2">Unplaced genomic scaffold PAXINscaffold_164, whole genome shotgun sequence</fullName>
    </submittedName>
</protein>